<gene>
    <name evidence="1" type="ORF">S06H3_30743</name>
</gene>
<dbReference type="AlphaFoldDB" id="X1NLB5"/>
<proteinExistence type="predicted"/>
<dbReference type="EMBL" id="BARV01018134">
    <property type="protein sequence ID" value="GAI30986.1"/>
    <property type="molecule type" value="Genomic_DNA"/>
</dbReference>
<evidence type="ECO:0000313" key="1">
    <source>
        <dbReference type="EMBL" id="GAI30986.1"/>
    </source>
</evidence>
<organism evidence="1">
    <name type="scientific">marine sediment metagenome</name>
    <dbReference type="NCBI Taxonomy" id="412755"/>
    <lineage>
        <taxon>unclassified sequences</taxon>
        <taxon>metagenomes</taxon>
        <taxon>ecological metagenomes</taxon>
    </lineage>
</organism>
<sequence length="144" mass="15654">MRDTDLNRSGSPGIRAVDVFPEFMPIAFDVVDPTLNVEYEALSVVGAGVLYAINIHTDDAVTAISRYIMITIDGELIYGYSPSEAGADVWYWLNNVLGALSQVSKTAGETLYLPFKESLVITGKFTAQVTAGKKLFVDGYYGDV</sequence>
<name>X1NLB5_9ZZZZ</name>
<protein>
    <submittedName>
        <fullName evidence="1">Uncharacterized protein</fullName>
    </submittedName>
</protein>
<reference evidence="1" key="1">
    <citation type="journal article" date="2014" name="Front. Microbiol.">
        <title>High frequency of phylogenetically diverse reductive dehalogenase-homologous genes in deep subseafloor sedimentary metagenomes.</title>
        <authorList>
            <person name="Kawai M."/>
            <person name="Futagami T."/>
            <person name="Toyoda A."/>
            <person name="Takaki Y."/>
            <person name="Nishi S."/>
            <person name="Hori S."/>
            <person name="Arai W."/>
            <person name="Tsubouchi T."/>
            <person name="Morono Y."/>
            <person name="Uchiyama I."/>
            <person name="Ito T."/>
            <person name="Fujiyama A."/>
            <person name="Inagaki F."/>
            <person name="Takami H."/>
        </authorList>
    </citation>
    <scope>NUCLEOTIDE SEQUENCE</scope>
    <source>
        <strain evidence="1">Expedition CK06-06</strain>
    </source>
</reference>
<accession>X1NLB5</accession>
<comment type="caution">
    <text evidence="1">The sequence shown here is derived from an EMBL/GenBank/DDBJ whole genome shotgun (WGS) entry which is preliminary data.</text>
</comment>